<evidence type="ECO:0000313" key="2">
    <source>
        <dbReference type="EMBL" id="QOY52897.1"/>
    </source>
</evidence>
<keyword evidence="1" id="KW-0812">Transmembrane</keyword>
<evidence type="ECO:0000256" key="1">
    <source>
        <dbReference type="SAM" id="Phobius"/>
    </source>
</evidence>
<sequence>MVIGIVAGLLTFFLGFIGTFIVRIAIVKDPFLKTTLPTLIHFLLNAAIIIPIIGVVIALLANIYFVWVNFKMAIKA</sequence>
<dbReference type="AlphaFoldDB" id="A0A7S7LX07"/>
<name>A0A7S7LX07_9BACT</name>
<keyword evidence="1" id="KW-1133">Transmembrane helix</keyword>
<dbReference type="Proteomes" id="UP000593994">
    <property type="component" value="Chromosome"/>
</dbReference>
<dbReference type="RefSeq" id="WP_194371385.1">
    <property type="nucleotide sequence ID" value="NZ_CP054492.1"/>
</dbReference>
<feature type="transmembrane region" description="Helical" evidence="1">
    <location>
        <begin position="6"/>
        <end position="27"/>
    </location>
</feature>
<accession>A0A7S7LX07</accession>
<keyword evidence="3" id="KW-1185">Reference proteome</keyword>
<evidence type="ECO:0000313" key="3">
    <source>
        <dbReference type="Proteomes" id="UP000593994"/>
    </source>
</evidence>
<gene>
    <name evidence="2" type="ORF">HUE88_04200</name>
</gene>
<dbReference type="KEGG" id="sbal:HUE88_04200"/>
<organism evidence="2 3">
    <name type="scientific">Candidatus Sulfurimonas baltica</name>
    <dbReference type="NCBI Taxonomy" id="2740404"/>
    <lineage>
        <taxon>Bacteria</taxon>
        <taxon>Pseudomonadati</taxon>
        <taxon>Campylobacterota</taxon>
        <taxon>Epsilonproteobacteria</taxon>
        <taxon>Campylobacterales</taxon>
        <taxon>Sulfurimonadaceae</taxon>
        <taxon>Sulfurimonas</taxon>
    </lineage>
</organism>
<feature type="transmembrane region" description="Helical" evidence="1">
    <location>
        <begin position="39"/>
        <end position="67"/>
    </location>
</feature>
<protein>
    <submittedName>
        <fullName evidence="2">Uncharacterized protein</fullName>
    </submittedName>
</protein>
<keyword evidence="1" id="KW-0472">Membrane</keyword>
<dbReference type="EMBL" id="CP054492">
    <property type="protein sequence ID" value="QOY52897.1"/>
    <property type="molecule type" value="Genomic_DNA"/>
</dbReference>
<proteinExistence type="predicted"/>
<reference evidence="2 3" key="1">
    <citation type="submission" date="2020-05" db="EMBL/GenBank/DDBJ databases">
        <title>Sulfurimonas marisnigri, sp. nov., and Sulfurimonas baltica, sp. nov., manganese oxide reducing chemolithoautotrophs of the class Epsilonproteobacteria isolated from the pelagic redoxclines of the Black and Baltic Seas and emended description of the genus Sulfurimonas.</title>
        <authorList>
            <person name="Henkel J.V."/>
            <person name="Laudan C."/>
            <person name="Werner J."/>
            <person name="Neu T."/>
            <person name="Plewe S."/>
            <person name="Sproer C."/>
            <person name="Bunk B."/>
            <person name="Schulz-Vogt H.N."/>
        </authorList>
    </citation>
    <scope>NUCLEOTIDE SEQUENCE [LARGE SCALE GENOMIC DNA]</scope>
    <source>
        <strain evidence="2 3">GD2</strain>
    </source>
</reference>